<keyword evidence="8" id="KW-0249">Electron transport</keyword>
<protein>
    <submittedName>
        <fullName evidence="12">Respiratory nitrate reductase beta subunit domain protein</fullName>
    </submittedName>
</protein>
<accession>X7Z5C3</accession>
<dbReference type="PANTHER" id="PTHR43518">
    <property type="entry name" value="NITRATE REDUCTASE BETA SUBUNIT"/>
    <property type="match status" value="1"/>
</dbReference>
<keyword evidence="9" id="KW-0408">Iron</keyword>
<comment type="cofactor">
    <cofactor evidence="1">
        <name>[3Fe-4S] cluster</name>
        <dbReference type="ChEBI" id="CHEBI:21137"/>
    </cofactor>
</comment>
<evidence type="ECO:0000256" key="1">
    <source>
        <dbReference type="ARBA" id="ARBA00001927"/>
    </source>
</evidence>
<gene>
    <name evidence="12" type="ORF">I553_6929</name>
</gene>
<keyword evidence="6" id="KW-0479">Metal-binding</keyword>
<comment type="cofactor">
    <cofactor evidence="2">
        <name>[4Fe-4S] cluster</name>
        <dbReference type="ChEBI" id="CHEBI:49883"/>
    </cofactor>
</comment>
<comment type="caution">
    <text evidence="12">The sequence shown here is derived from an EMBL/GenBank/DDBJ whole genome shotgun (WGS) entry which is preliminary data.</text>
</comment>
<dbReference type="GO" id="GO:0030313">
    <property type="term" value="C:cell envelope"/>
    <property type="evidence" value="ECO:0007669"/>
    <property type="project" value="UniProtKB-SubCell"/>
</dbReference>
<dbReference type="EMBL" id="JAOB01000081">
    <property type="protein sequence ID" value="EUA13810.1"/>
    <property type="molecule type" value="Genomic_DNA"/>
</dbReference>
<dbReference type="Gene3D" id="3.30.70.20">
    <property type="match status" value="1"/>
</dbReference>
<dbReference type="PANTHER" id="PTHR43518:SF1">
    <property type="entry name" value="RESPIRATORY NITRATE REDUCTASE 1 BETA CHAIN"/>
    <property type="match status" value="1"/>
</dbReference>
<evidence type="ECO:0000256" key="11">
    <source>
        <dbReference type="SAM" id="MobiDB-lite"/>
    </source>
</evidence>
<keyword evidence="10" id="KW-0411">Iron-sulfur</keyword>
<sequence length="124" mass="13376">MIRRVLRKLAAVRAIQRAGQLGLGVDENLPASVGASADDLDDLYRLLAIAKYEDRYVIPPAHTEDAGQLMGQHEQLFCSLDTDGGPGMGGYGPPESSGGRKGFNLLNWNGKDKVPGMFPKARHT</sequence>
<keyword evidence="5" id="KW-0004">4Fe-4S</keyword>
<evidence type="ECO:0000256" key="10">
    <source>
        <dbReference type="ARBA" id="ARBA00023014"/>
    </source>
</evidence>
<evidence type="ECO:0000313" key="12">
    <source>
        <dbReference type="EMBL" id="EUA13810.1"/>
    </source>
</evidence>
<name>X7Z5C3_MYCXE</name>
<dbReference type="GO" id="GO:0046872">
    <property type="term" value="F:metal ion binding"/>
    <property type="evidence" value="ECO:0007669"/>
    <property type="project" value="UniProtKB-KW"/>
</dbReference>
<evidence type="ECO:0000256" key="6">
    <source>
        <dbReference type="ARBA" id="ARBA00022723"/>
    </source>
</evidence>
<evidence type="ECO:0000256" key="8">
    <source>
        <dbReference type="ARBA" id="ARBA00022982"/>
    </source>
</evidence>
<organism evidence="12">
    <name type="scientific">Mycobacterium xenopi 4042</name>
    <dbReference type="NCBI Taxonomy" id="1299334"/>
    <lineage>
        <taxon>Bacteria</taxon>
        <taxon>Bacillati</taxon>
        <taxon>Actinomycetota</taxon>
        <taxon>Actinomycetes</taxon>
        <taxon>Mycobacteriales</taxon>
        <taxon>Mycobacteriaceae</taxon>
        <taxon>Mycobacterium</taxon>
    </lineage>
</organism>
<dbReference type="PATRIC" id="fig|1299334.3.peg.8698"/>
<dbReference type="GO" id="GO:0009055">
    <property type="term" value="F:electron transfer activity"/>
    <property type="evidence" value="ECO:0007669"/>
    <property type="project" value="TreeGrafter"/>
</dbReference>
<evidence type="ECO:0000256" key="4">
    <source>
        <dbReference type="ARBA" id="ARBA00022448"/>
    </source>
</evidence>
<evidence type="ECO:0000256" key="7">
    <source>
        <dbReference type="ARBA" id="ARBA00022737"/>
    </source>
</evidence>
<keyword evidence="7" id="KW-0677">Repeat</keyword>
<keyword evidence="4" id="KW-0813">Transport</keyword>
<evidence type="ECO:0000256" key="5">
    <source>
        <dbReference type="ARBA" id="ARBA00022485"/>
    </source>
</evidence>
<dbReference type="GO" id="GO:0051539">
    <property type="term" value="F:4 iron, 4 sulfur cluster binding"/>
    <property type="evidence" value="ECO:0007669"/>
    <property type="project" value="UniProtKB-KW"/>
</dbReference>
<dbReference type="AlphaFoldDB" id="X7Z5C3"/>
<comment type="subcellular location">
    <subcellularLocation>
        <location evidence="3">Cell envelope</location>
    </subcellularLocation>
</comment>
<proteinExistence type="predicted"/>
<dbReference type="GO" id="GO:0009061">
    <property type="term" value="P:anaerobic respiration"/>
    <property type="evidence" value="ECO:0007669"/>
    <property type="project" value="TreeGrafter"/>
</dbReference>
<evidence type="ECO:0000256" key="2">
    <source>
        <dbReference type="ARBA" id="ARBA00001966"/>
    </source>
</evidence>
<evidence type="ECO:0000256" key="3">
    <source>
        <dbReference type="ARBA" id="ARBA00004196"/>
    </source>
</evidence>
<dbReference type="GO" id="GO:0016020">
    <property type="term" value="C:membrane"/>
    <property type="evidence" value="ECO:0007669"/>
    <property type="project" value="TreeGrafter"/>
</dbReference>
<reference evidence="12" key="1">
    <citation type="submission" date="2014-01" db="EMBL/GenBank/DDBJ databases">
        <authorList>
            <person name="Brown-Elliot B."/>
            <person name="Wallace R."/>
            <person name="Lenaerts A."/>
            <person name="Ordway D."/>
            <person name="DeGroote M.A."/>
            <person name="Parker T."/>
            <person name="Sizemore C."/>
            <person name="Tallon L.J."/>
            <person name="Sadzewicz L.K."/>
            <person name="Sengamalay N."/>
            <person name="Fraser C.M."/>
            <person name="Hine E."/>
            <person name="Shefchek K.A."/>
            <person name="Das S.P."/>
            <person name="Tettelin H."/>
        </authorList>
    </citation>
    <scope>NUCLEOTIDE SEQUENCE [LARGE SCALE GENOMIC DNA]</scope>
    <source>
        <strain evidence="12">4042</strain>
    </source>
</reference>
<evidence type="ECO:0000256" key="9">
    <source>
        <dbReference type="ARBA" id="ARBA00023004"/>
    </source>
</evidence>
<feature type="region of interest" description="Disordered" evidence="11">
    <location>
        <begin position="82"/>
        <end position="102"/>
    </location>
</feature>